<gene>
    <name evidence="2" type="ORF">A9255_03610</name>
    <name evidence="3" type="ORF">Xhom_03517</name>
</gene>
<dbReference type="KEGG" id="xho:A9255_03610"/>
<dbReference type="STRING" id="351679.A9255_03610"/>
<proteinExistence type="predicted"/>
<evidence type="ECO:0000313" key="4">
    <source>
        <dbReference type="Proteomes" id="UP000094600"/>
    </source>
</evidence>
<dbReference type="EMBL" id="NJAI01000006">
    <property type="protein sequence ID" value="PHM53519.1"/>
    <property type="molecule type" value="Genomic_DNA"/>
</dbReference>
<feature type="region of interest" description="Disordered" evidence="1">
    <location>
        <begin position="77"/>
        <end position="99"/>
    </location>
</feature>
<reference evidence="3 5" key="2">
    <citation type="journal article" date="2017" name="Nat. Microbiol.">
        <title>Natural product diversity associated with the nematode symbionts Photorhabdus and Xenorhabdus.</title>
        <authorList>
            <person name="Tobias N.J."/>
            <person name="Wolff H."/>
            <person name="Djahanschiri B."/>
            <person name="Grundmann F."/>
            <person name="Kronenwerth M."/>
            <person name="Shi Y.M."/>
            <person name="Simonyi S."/>
            <person name="Grun P."/>
            <person name="Shapiro-Ilan D."/>
            <person name="Pidot S.J."/>
            <person name="Stinear T.P."/>
            <person name="Ebersberger I."/>
            <person name="Bode H.B."/>
        </authorList>
    </citation>
    <scope>NUCLEOTIDE SEQUENCE [LARGE SCALE GENOMIC DNA]</scope>
    <source>
        <strain evidence="3 5">DSM 17903</strain>
    </source>
</reference>
<name>A0A2G0Q2T2_XENHO</name>
<accession>A0A2G0Q2T2</accession>
<feature type="compositionally biased region" description="Basic and acidic residues" evidence="1">
    <location>
        <begin position="77"/>
        <end position="93"/>
    </location>
</feature>
<sequence length="99" mass="11729">MLTIETRKARLMQLRENWQNTCNQHFERTQRPKRLAEEIQKETKALIVADSLIRDEELRQLRKSTQRLNDAATQHLHALEKDSRTDSLHKQSREIVAAL</sequence>
<dbReference type="AlphaFoldDB" id="A0A2G0Q2T2"/>
<dbReference type="EMBL" id="CP016176">
    <property type="protein sequence ID" value="AOM39747.1"/>
    <property type="molecule type" value="Genomic_DNA"/>
</dbReference>
<evidence type="ECO:0000256" key="1">
    <source>
        <dbReference type="SAM" id="MobiDB-lite"/>
    </source>
</evidence>
<dbReference type="Proteomes" id="UP000225433">
    <property type="component" value="Unassembled WGS sequence"/>
</dbReference>
<evidence type="ECO:0000313" key="5">
    <source>
        <dbReference type="Proteomes" id="UP000225433"/>
    </source>
</evidence>
<protein>
    <submittedName>
        <fullName evidence="3">Uncharacterized protein</fullName>
    </submittedName>
</protein>
<keyword evidence="4" id="KW-1185">Reference proteome</keyword>
<evidence type="ECO:0000313" key="3">
    <source>
        <dbReference type="EMBL" id="PHM53519.1"/>
    </source>
</evidence>
<dbReference type="Proteomes" id="UP000094600">
    <property type="component" value="Chromosome"/>
</dbReference>
<evidence type="ECO:0000313" key="2">
    <source>
        <dbReference type="EMBL" id="AOM39747.1"/>
    </source>
</evidence>
<dbReference type="RefSeq" id="WP_069315499.1">
    <property type="nucleotide sequence ID" value="NZ_CAWNQJ010000090.1"/>
</dbReference>
<organism evidence="3 5">
    <name type="scientific">Xenorhabdus hominickii</name>
    <dbReference type="NCBI Taxonomy" id="351679"/>
    <lineage>
        <taxon>Bacteria</taxon>
        <taxon>Pseudomonadati</taxon>
        <taxon>Pseudomonadota</taxon>
        <taxon>Gammaproteobacteria</taxon>
        <taxon>Enterobacterales</taxon>
        <taxon>Morganellaceae</taxon>
        <taxon>Xenorhabdus</taxon>
    </lineage>
</organism>
<reference evidence="2 4" key="1">
    <citation type="submission" date="2016-06" db="EMBL/GenBank/DDBJ databases">
        <title>Bacterial characters and pathogenicity of Xenorhabdus hominickii from an entomopathogenic nematode, Steinernema monticolum.</title>
        <authorList>
            <person name="Park Y."/>
            <person name="Kim Y."/>
        </authorList>
    </citation>
    <scope>NUCLEOTIDE SEQUENCE [LARGE SCALE GENOMIC DNA]</scope>
    <source>
        <strain evidence="2 4">ANU1</strain>
    </source>
</reference>